<reference evidence="3" key="1">
    <citation type="submission" date="2020-05" db="EMBL/GenBank/DDBJ databases">
        <authorList>
            <person name="Chiriac C."/>
            <person name="Salcher M."/>
            <person name="Ghai R."/>
            <person name="Kavagutti S V."/>
        </authorList>
    </citation>
    <scope>NUCLEOTIDE SEQUENCE</scope>
</reference>
<accession>A0A6J7E3F2</accession>
<organism evidence="3">
    <name type="scientific">freshwater metagenome</name>
    <dbReference type="NCBI Taxonomy" id="449393"/>
    <lineage>
        <taxon>unclassified sequences</taxon>
        <taxon>metagenomes</taxon>
        <taxon>ecological metagenomes</taxon>
    </lineage>
</organism>
<keyword evidence="2" id="KW-1133">Transmembrane helix</keyword>
<proteinExistence type="predicted"/>
<evidence type="ECO:0000313" key="3">
    <source>
        <dbReference type="EMBL" id="CAB4875364.1"/>
    </source>
</evidence>
<dbReference type="AlphaFoldDB" id="A0A6J7E3F2"/>
<name>A0A6J7E3F2_9ZZZZ</name>
<feature type="compositionally biased region" description="Low complexity" evidence="1">
    <location>
        <begin position="102"/>
        <end position="117"/>
    </location>
</feature>
<feature type="region of interest" description="Disordered" evidence="1">
    <location>
        <begin position="84"/>
        <end position="117"/>
    </location>
</feature>
<keyword evidence="2" id="KW-0472">Membrane</keyword>
<protein>
    <submittedName>
        <fullName evidence="3">Unannotated protein</fullName>
    </submittedName>
</protein>
<keyword evidence="2" id="KW-0812">Transmembrane</keyword>
<sequence>MTWTGADAISPPDPWAIACPRCGATLAGDQDWCLNCGAPARTVIAPTPHWRRPILLLLTIAALGLGGLVAAFIALTNDDPPPSLTITRTTTLEPGAAPPPGVKTVTGPTTTAAPGTP</sequence>
<evidence type="ECO:0000256" key="1">
    <source>
        <dbReference type="SAM" id="MobiDB-lite"/>
    </source>
</evidence>
<gene>
    <name evidence="3" type="ORF">UFOPK3423_00973</name>
</gene>
<dbReference type="EMBL" id="CAFBLQ010000098">
    <property type="protein sequence ID" value="CAB4875364.1"/>
    <property type="molecule type" value="Genomic_DNA"/>
</dbReference>
<evidence type="ECO:0000256" key="2">
    <source>
        <dbReference type="SAM" id="Phobius"/>
    </source>
</evidence>
<feature type="transmembrane region" description="Helical" evidence="2">
    <location>
        <begin position="54"/>
        <end position="75"/>
    </location>
</feature>